<comment type="catalytic activity">
    <reaction evidence="6">
        <text>5-carboxymethylaminomethyluridine(34) in tRNA(Leu) + S-adenosyl-L-methionine = 5-carboxymethylaminomethyl-2'-O-methyluridine(34) in tRNA(Leu) + S-adenosyl-L-homocysteine + H(+)</text>
        <dbReference type="Rhea" id="RHEA:43088"/>
        <dbReference type="Rhea" id="RHEA-COMP:10333"/>
        <dbReference type="Rhea" id="RHEA-COMP:10334"/>
        <dbReference type="ChEBI" id="CHEBI:15378"/>
        <dbReference type="ChEBI" id="CHEBI:57856"/>
        <dbReference type="ChEBI" id="CHEBI:59789"/>
        <dbReference type="ChEBI" id="CHEBI:74508"/>
        <dbReference type="ChEBI" id="CHEBI:74511"/>
        <dbReference type="EC" id="2.1.1.207"/>
    </reaction>
</comment>
<dbReference type="InterPro" id="IPR016914">
    <property type="entry name" value="TrmL"/>
</dbReference>
<dbReference type="CDD" id="cd18094">
    <property type="entry name" value="SpoU-like_TrmL"/>
    <property type="match status" value="1"/>
</dbReference>
<comment type="caution">
    <text evidence="9">The sequence shown here is derived from an EMBL/GenBank/DDBJ whole genome shotgun (WGS) entry which is preliminary data.</text>
</comment>
<dbReference type="PIRSF" id="PIRSF029256">
    <property type="entry name" value="SpoU_TrmH_prd"/>
    <property type="match status" value="1"/>
</dbReference>
<dbReference type="GO" id="GO:0141102">
    <property type="term" value="F:tRNA (5-carboxymethylaminomethyluridine(34)-2'-O)-methyltransferase activity"/>
    <property type="evidence" value="ECO:0007669"/>
    <property type="project" value="RHEA"/>
</dbReference>
<dbReference type="InterPro" id="IPR001537">
    <property type="entry name" value="SpoU_MeTrfase"/>
</dbReference>
<evidence type="ECO:0000313" key="9">
    <source>
        <dbReference type="EMBL" id="GAE88139.1"/>
    </source>
</evidence>
<dbReference type="HAMAP" id="MF_01885">
    <property type="entry name" value="tRNA_methyltr_TrmL"/>
    <property type="match status" value="1"/>
</dbReference>
<evidence type="ECO:0000256" key="4">
    <source>
        <dbReference type="ARBA" id="ARBA00022691"/>
    </source>
</evidence>
<keyword evidence="1 6" id="KW-0963">Cytoplasm</keyword>
<comment type="similarity">
    <text evidence="6">Belongs to the class IV-like SAM-binding methyltransferase superfamily. RNA methyltransferase TrmH family. TrmL subfamily.</text>
</comment>
<feature type="domain" description="tRNA/rRNA methyltransferase SpoU type" evidence="8">
    <location>
        <begin position="3"/>
        <end position="142"/>
    </location>
</feature>
<feature type="binding site" evidence="6 7">
    <location>
        <position position="130"/>
    </location>
    <ligand>
        <name>S-adenosyl-L-methionine</name>
        <dbReference type="ChEBI" id="CHEBI:59789"/>
    </ligand>
</feature>
<dbReference type="GO" id="GO:0042802">
    <property type="term" value="F:identical protein binding"/>
    <property type="evidence" value="ECO:0007669"/>
    <property type="project" value="UniProtKB-ARBA"/>
</dbReference>
<feature type="binding site" evidence="6 7">
    <location>
        <position position="101"/>
    </location>
    <ligand>
        <name>S-adenosyl-L-methionine</name>
        <dbReference type="ChEBI" id="CHEBI:59789"/>
    </ligand>
</feature>
<evidence type="ECO:0000313" key="10">
    <source>
        <dbReference type="Proteomes" id="UP000019109"/>
    </source>
</evidence>
<dbReference type="OrthoDB" id="9789043at2"/>
<reference evidence="9" key="1">
    <citation type="journal article" date="2014" name="Genome Announc.">
        <title>Draft Genome Sequence of Clostridium straminisolvens Strain JCM 21531T, Isolated from a Cellulose-Degrading Bacterial Community.</title>
        <authorList>
            <person name="Yuki M."/>
            <person name="Oshima K."/>
            <person name="Suda W."/>
            <person name="Sakamoto M."/>
            <person name="Kitamura K."/>
            <person name="Iida T."/>
            <person name="Hattori M."/>
            <person name="Ohkuma M."/>
        </authorList>
    </citation>
    <scope>NUCLEOTIDE SEQUENCE [LARGE SCALE GENOMIC DNA]</scope>
    <source>
        <strain evidence="9">JCM 21531</strain>
    </source>
</reference>
<keyword evidence="4 6" id="KW-0949">S-adenosyl-L-methionine</keyword>
<dbReference type="InterPro" id="IPR029026">
    <property type="entry name" value="tRNA_m1G_MTases_N"/>
</dbReference>
<dbReference type="PANTHER" id="PTHR42971:SF1">
    <property type="entry name" value="TRNA (CYTIDINE(34)-2'-O)-METHYLTRANSFERASE"/>
    <property type="match status" value="1"/>
</dbReference>
<evidence type="ECO:0000256" key="6">
    <source>
        <dbReference type="HAMAP-Rule" id="MF_01885"/>
    </source>
</evidence>
<evidence type="ECO:0000259" key="8">
    <source>
        <dbReference type="Pfam" id="PF00588"/>
    </source>
</evidence>
<protein>
    <recommendedName>
        <fullName evidence="6">Putative tRNA (cytidine(34)-2'-O)-methyltransferase</fullName>
        <ecNumber evidence="6">2.1.1.207</ecNumber>
    </recommendedName>
    <alternativeName>
        <fullName evidence="6">tRNA (cytidine/uridine-2'-O-)-methyltransferase</fullName>
    </alternativeName>
</protein>
<evidence type="ECO:0000256" key="5">
    <source>
        <dbReference type="ARBA" id="ARBA00022694"/>
    </source>
</evidence>
<name>W4V5V9_9FIRM</name>
<gene>
    <name evidence="9" type="ORF">JCM21531_1564</name>
</gene>
<comment type="catalytic activity">
    <reaction evidence="6">
        <text>cytidine(34) in tRNA + S-adenosyl-L-methionine = 2'-O-methylcytidine(34) in tRNA + S-adenosyl-L-homocysteine + H(+)</text>
        <dbReference type="Rhea" id="RHEA:43084"/>
        <dbReference type="Rhea" id="RHEA-COMP:10331"/>
        <dbReference type="Rhea" id="RHEA-COMP:10332"/>
        <dbReference type="ChEBI" id="CHEBI:15378"/>
        <dbReference type="ChEBI" id="CHEBI:57856"/>
        <dbReference type="ChEBI" id="CHEBI:59789"/>
        <dbReference type="ChEBI" id="CHEBI:74495"/>
        <dbReference type="ChEBI" id="CHEBI:82748"/>
        <dbReference type="EC" id="2.1.1.207"/>
    </reaction>
</comment>
<keyword evidence="3 6" id="KW-0808">Transferase</keyword>
<dbReference type="AlphaFoldDB" id="W4V5V9"/>
<dbReference type="EMBL" id="BAVR01000014">
    <property type="protein sequence ID" value="GAE88139.1"/>
    <property type="molecule type" value="Genomic_DNA"/>
</dbReference>
<dbReference type="Gene3D" id="3.40.1280.10">
    <property type="match status" value="1"/>
</dbReference>
<dbReference type="Pfam" id="PF00588">
    <property type="entry name" value="SpoU_methylase"/>
    <property type="match status" value="1"/>
</dbReference>
<dbReference type="GO" id="GO:0141098">
    <property type="term" value="F:tRNA (cytidine(34)-2'-O)-methyltransferase activity"/>
    <property type="evidence" value="ECO:0007669"/>
    <property type="project" value="RHEA"/>
</dbReference>
<dbReference type="NCBIfam" id="TIGR00185">
    <property type="entry name" value="tRNA_yibK_trmL"/>
    <property type="match status" value="1"/>
</dbReference>
<evidence type="ECO:0000256" key="7">
    <source>
        <dbReference type="PIRSR" id="PIRSR029256-1"/>
    </source>
</evidence>
<dbReference type="PANTHER" id="PTHR42971">
    <property type="entry name" value="TRNA (CYTIDINE(34)-2'-O)-METHYLTRANSFERASE"/>
    <property type="match status" value="1"/>
</dbReference>
<dbReference type="SUPFAM" id="SSF75217">
    <property type="entry name" value="alpha/beta knot"/>
    <property type="match status" value="1"/>
</dbReference>
<evidence type="ECO:0000256" key="1">
    <source>
        <dbReference type="ARBA" id="ARBA00022490"/>
    </source>
</evidence>
<dbReference type="Proteomes" id="UP000019109">
    <property type="component" value="Unassembled WGS sequence"/>
</dbReference>
<sequence length="164" mass="18917">MAINVVLVEPEIPQNTGNIVRTCAAVGANLHLVKPLGFSVEDRYLKRAGLDYWDKANIKYYDSFNELRDKYKEHTFYYSTTKAQNTYADVRYPEDCFIVFGKETAGLPEELLRENREWCIRIPMKNDIRSLNLSNSVAVVVYEVLRQSNFAGLVTCGKLSKYTW</sequence>
<dbReference type="EC" id="2.1.1.207" evidence="6"/>
<comment type="caution">
    <text evidence="6">Lacks conserved residue(s) required for the propagation of feature annotation.</text>
</comment>
<evidence type="ECO:0000256" key="2">
    <source>
        <dbReference type="ARBA" id="ARBA00022603"/>
    </source>
</evidence>
<evidence type="ECO:0000256" key="3">
    <source>
        <dbReference type="ARBA" id="ARBA00022679"/>
    </source>
</evidence>
<feature type="binding site" evidence="6 7">
    <location>
        <position position="122"/>
    </location>
    <ligand>
        <name>S-adenosyl-L-methionine</name>
        <dbReference type="ChEBI" id="CHEBI:59789"/>
    </ligand>
</feature>
<accession>W4V5V9</accession>
<comment type="subcellular location">
    <subcellularLocation>
        <location evidence="6">Cytoplasm</location>
    </subcellularLocation>
</comment>
<dbReference type="STRING" id="1294263.JCM21531_1564"/>
<organism evidence="9 10">
    <name type="scientific">Acetivibrio straminisolvens JCM 21531</name>
    <dbReference type="NCBI Taxonomy" id="1294263"/>
    <lineage>
        <taxon>Bacteria</taxon>
        <taxon>Bacillati</taxon>
        <taxon>Bacillota</taxon>
        <taxon>Clostridia</taxon>
        <taxon>Eubacteriales</taxon>
        <taxon>Oscillospiraceae</taxon>
        <taxon>Acetivibrio</taxon>
    </lineage>
</organism>
<proteinExistence type="inferred from homology"/>
<dbReference type="GO" id="GO:0003723">
    <property type="term" value="F:RNA binding"/>
    <property type="evidence" value="ECO:0007669"/>
    <property type="project" value="InterPro"/>
</dbReference>
<dbReference type="InterPro" id="IPR029028">
    <property type="entry name" value="Alpha/beta_knot_MTases"/>
</dbReference>
<comment type="function">
    <text evidence="6">Could methylate the ribose at the nucleotide 34 wobble position in tRNA.</text>
</comment>
<keyword evidence="2 6" id="KW-0489">Methyltransferase</keyword>
<keyword evidence="10" id="KW-1185">Reference proteome</keyword>
<keyword evidence="5 6" id="KW-0819">tRNA processing</keyword>
<dbReference type="GO" id="GO:0002130">
    <property type="term" value="P:wobble position ribose methylation"/>
    <property type="evidence" value="ECO:0007669"/>
    <property type="project" value="TreeGrafter"/>
</dbReference>
<dbReference type="GO" id="GO:0005737">
    <property type="term" value="C:cytoplasm"/>
    <property type="evidence" value="ECO:0007669"/>
    <property type="project" value="UniProtKB-SubCell"/>
</dbReference>
<dbReference type="RefSeq" id="WP_038288104.1">
    <property type="nucleotide sequence ID" value="NZ_BAVR01000014.1"/>
</dbReference>
<dbReference type="FunFam" id="3.40.1280.10:FF:000002">
    <property type="entry name" value="Peptidylprolyl isomerase"/>
    <property type="match status" value="1"/>
</dbReference>